<dbReference type="HOGENOM" id="CLU_1276951_0_0_5"/>
<proteinExistence type="predicted"/>
<dbReference type="EMBL" id="AGZU01000008">
    <property type="protein sequence ID" value="EKU74620.1"/>
    <property type="molecule type" value="Genomic_DNA"/>
</dbReference>
<dbReference type="AlphaFoldDB" id="K9DAQ6"/>
<dbReference type="PATRIC" id="fig|883163.3.peg.2194"/>
<comment type="caution">
    <text evidence="2">The sequence shown here is derived from an EMBL/GenBank/DDBJ whole genome shotgun (WGS) entry which is preliminary data.</text>
</comment>
<name>K9DAQ6_SPHYA</name>
<sequence length="216" mass="23269">MNDLALSRRAVTRALFLLPAAAVPAAAVAAPAFVCSPASTSPEMSAVISALRAAQAASDCHGKVIEDPAWEALRQCRDAIPHRTTASGFEYRGAVRHMSTDRAADVGAAKTAWRAATADLMSEDYARTCAELRGLIEWREAEEIRARHRLNINSIVAESNRLSDASVDALYDVENFAVATIADLIAKVELIEETDGQVDIEVLLRDLRRIAGEVVA</sequence>
<dbReference type="Proteomes" id="UP000009887">
    <property type="component" value="Unassembled WGS sequence"/>
</dbReference>
<evidence type="ECO:0000313" key="3">
    <source>
        <dbReference type="Proteomes" id="UP000009887"/>
    </source>
</evidence>
<feature type="chain" id="PRO_5003926088" description="Lysozyme inhibitor LprI N-terminal domain-containing protein" evidence="1">
    <location>
        <begin position="30"/>
        <end position="216"/>
    </location>
</feature>
<accession>K9DAQ6</accession>
<evidence type="ECO:0000256" key="1">
    <source>
        <dbReference type="SAM" id="SignalP"/>
    </source>
</evidence>
<evidence type="ECO:0008006" key="4">
    <source>
        <dbReference type="Google" id="ProtNLM"/>
    </source>
</evidence>
<protein>
    <recommendedName>
        <fullName evidence="4">Lysozyme inhibitor LprI N-terminal domain-containing protein</fullName>
    </recommendedName>
</protein>
<reference evidence="2 3" key="1">
    <citation type="submission" date="2012-09" db="EMBL/GenBank/DDBJ databases">
        <title>The Genome Sequence of Sphingobium yanoikuyae ATCC 51230.</title>
        <authorList>
            <consortium name="The Broad Institute Genome Sequencing Platform"/>
            <person name="Earl A."/>
            <person name="Ward D."/>
            <person name="Feldgarden M."/>
            <person name="Gevers D."/>
            <person name="Huys G."/>
            <person name="Walker B."/>
            <person name="Young S.K."/>
            <person name="Zeng Q."/>
            <person name="Gargeya S."/>
            <person name="Fitzgerald M."/>
            <person name="Haas B."/>
            <person name="Abouelleil A."/>
            <person name="Alvarado L."/>
            <person name="Arachchi H.M."/>
            <person name="Berlin A.M."/>
            <person name="Chapman S.B."/>
            <person name="Goldberg J."/>
            <person name="Griggs A."/>
            <person name="Gujja S."/>
            <person name="Hansen M."/>
            <person name="Howarth C."/>
            <person name="Imamovic A."/>
            <person name="Larimer J."/>
            <person name="McCowen C."/>
            <person name="Montmayeur A."/>
            <person name="Murphy C."/>
            <person name="Neiman D."/>
            <person name="Pearson M."/>
            <person name="Priest M."/>
            <person name="Roberts A."/>
            <person name="Saif S."/>
            <person name="Shea T."/>
            <person name="Sisk P."/>
            <person name="Sykes S."/>
            <person name="Wortman J."/>
            <person name="Nusbaum C."/>
            <person name="Birren B."/>
        </authorList>
    </citation>
    <scope>NUCLEOTIDE SEQUENCE [LARGE SCALE GENOMIC DNA]</scope>
    <source>
        <strain evidence="2 3">ATCC 51230</strain>
    </source>
</reference>
<keyword evidence="3" id="KW-1185">Reference proteome</keyword>
<feature type="signal peptide" evidence="1">
    <location>
        <begin position="1"/>
        <end position="29"/>
    </location>
</feature>
<dbReference type="RefSeq" id="WP_004209263.1">
    <property type="nucleotide sequence ID" value="NZ_JH992904.1"/>
</dbReference>
<keyword evidence="1" id="KW-0732">Signal</keyword>
<evidence type="ECO:0000313" key="2">
    <source>
        <dbReference type="EMBL" id="EKU74620.1"/>
    </source>
</evidence>
<gene>
    <name evidence="2" type="ORF">HMPREF9718_02148</name>
</gene>
<organism evidence="2 3">
    <name type="scientific">Sphingobium yanoikuyae ATCC 51230</name>
    <dbReference type="NCBI Taxonomy" id="883163"/>
    <lineage>
        <taxon>Bacteria</taxon>
        <taxon>Pseudomonadati</taxon>
        <taxon>Pseudomonadota</taxon>
        <taxon>Alphaproteobacteria</taxon>
        <taxon>Sphingomonadales</taxon>
        <taxon>Sphingomonadaceae</taxon>
        <taxon>Sphingobium</taxon>
    </lineage>
</organism>